<keyword evidence="7 10" id="KW-0653">Protein transport</keyword>
<dbReference type="Gene3D" id="3.30.1150.10">
    <property type="match status" value="1"/>
</dbReference>
<evidence type="ECO:0000256" key="1">
    <source>
        <dbReference type="ARBA" id="ARBA00004383"/>
    </source>
</evidence>
<evidence type="ECO:0000256" key="8">
    <source>
        <dbReference type="ARBA" id="ARBA00022989"/>
    </source>
</evidence>
<dbReference type="GO" id="GO:0015031">
    <property type="term" value="P:protein transport"/>
    <property type="evidence" value="ECO:0007669"/>
    <property type="project" value="UniProtKB-UniRule"/>
</dbReference>
<keyword evidence="8" id="KW-1133">Transmembrane helix</keyword>
<keyword evidence="11" id="KW-0732">Signal</keyword>
<dbReference type="InterPro" id="IPR003538">
    <property type="entry name" value="TonB"/>
</dbReference>
<accession>A0A2S0VPK3</accession>
<keyword evidence="6" id="KW-0812">Transmembrane</keyword>
<keyword evidence="5 10" id="KW-0997">Cell inner membrane</keyword>
<feature type="signal peptide" evidence="11">
    <location>
        <begin position="1"/>
        <end position="17"/>
    </location>
</feature>
<evidence type="ECO:0000256" key="7">
    <source>
        <dbReference type="ARBA" id="ARBA00022927"/>
    </source>
</evidence>
<evidence type="ECO:0000313" key="14">
    <source>
        <dbReference type="Proteomes" id="UP000244441"/>
    </source>
</evidence>
<protein>
    <recommendedName>
        <fullName evidence="10">Protein TonB</fullName>
    </recommendedName>
</protein>
<dbReference type="GO" id="GO:0031992">
    <property type="term" value="F:energy transducer activity"/>
    <property type="evidence" value="ECO:0007669"/>
    <property type="project" value="InterPro"/>
</dbReference>
<proteinExistence type="inferred from homology"/>
<dbReference type="SUPFAM" id="SSF74653">
    <property type="entry name" value="TolA/TonB C-terminal domain"/>
    <property type="match status" value="1"/>
</dbReference>
<evidence type="ECO:0000259" key="12">
    <source>
        <dbReference type="PROSITE" id="PS52015"/>
    </source>
</evidence>
<dbReference type="GO" id="GO:0015891">
    <property type="term" value="P:siderophore transport"/>
    <property type="evidence" value="ECO:0007669"/>
    <property type="project" value="InterPro"/>
</dbReference>
<comment type="similarity">
    <text evidence="2 10">Belongs to the TonB family.</text>
</comment>
<dbReference type="AlphaFoldDB" id="A0A2S0VPK3"/>
<reference evidence="13 14" key="1">
    <citation type="submission" date="2018-01" db="EMBL/GenBank/DDBJ databases">
        <title>Genome sequence of a Cantenovulum-like bacteria.</title>
        <authorList>
            <person name="Tan W.R."/>
            <person name="Lau N.-S."/>
            <person name="Go F."/>
            <person name="Amirul A.-A.A."/>
        </authorList>
    </citation>
    <scope>NUCLEOTIDE SEQUENCE [LARGE SCALE GENOMIC DNA]</scope>
    <source>
        <strain evidence="13 14">CCB-QB4</strain>
    </source>
</reference>
<dbReference type="InterPro" id="IPR037682">
    <property type="entry name" value="TonB_C"/>
</dbReference>
<keyword evidence="14" id="KW-1185">Reference proteome</keyword>
<dbReference type="GO" id="GO:0030288">
    <property type="term" value="C:outer membrane-bounded periplasmic space"/>
    <property type="evidence" value="ECO:0007669"/>
    <property type="project" value="InterPro"/>
</dbReference>
<dbReference type="EMBL" id="CP026604">
    <property type="protein sequence ID" value="AWB66148.1"/>
    <property type="molecule type" value="Genomic_DNA"/>
</dbReference>
<evidence type="ECO:0000313" key="13">
    <source>
        <dbReference type="EMBL" id="AWB66148.1"/>
    </source>
</evidence>
<evidence type="ECO:0000256" key="9">
    <source>
        <dbReference type="ARBA" id="ARBA00023136"/>
    </source>
</evidence>
<dbReference type="Proteomes" id="UP000244441">
    <property type="component" value="Chromosome"/>
</dbReference>
<gene>
    <name evidence="13" type="ORF">C2869_06715</name>
</gene>
<sequence length="115" mass="13050">MRYLFFVLIMFSNFAGATESYTPKLLVKIVPTYPSQAQTEGIEGEAIVSFDISRTGETQNVKIYSSSPKLVFDASVINAVKKWKFMPIVKNGKSQNLKNYTYRITYNLKYGVSID</sequence>
<dbReference type="PANTHER" id="PTHR33446">
    <property type="entry name" value="PROTEIN TONB-RELATED"/>
    <property type="match status" value="1"/>
</dbReference>
<dbReference type="InterPro" id="IPR051045">
    <property type="entry name" value="TonB-dependent_transducer"/>
</dbReference>
<dbReference type="NCBIfam" id="TIGR01352">
    <property type="entry name" value="tonB_Cterm"/>
    <property type="match status" value="1"/>
</dbReference>
<evidence type="ECO:0000256" key="6">
    <source>
        <dbReference type="ARBA" id="ARBA00022692"/>
    </source>
</evidence>
<evidence type="ECO:0000256" key="2">
    <source>
        <dbReference type="ARBA" id="ARBA00006555"/>
    </source>
</evidence>
<dbReference type="InterPro" id="IPR006260">
    <property type="entry name" value="TonB/TolA_C"/>
</dbReference>
<dbReference type="GO" id="GO:0005886">
    <property type="term" value="C:plasma membrane"/>
    <property type="evidence" value="ECO:0007669"/>
    <property type="project" value="UniProtKB-SubCell"/>
</dbReference>
<evidence type="ECO:0000256" key="4">
    <source>
        <dbReference type="ARBA" id="ARBA00022475"/>
    </source>
</evidence>
<evidence type="ECO:0000256" key="5">
    <source>
        <dbReference type="ARBA" id="ARBA00022519"/>
    </source>
</evidence>
<organism evidence="13 14">
    <name type="scientific">Saccharobesus litoralis</name>
    <dbReference type="NCBI Taxonomy" id="2172099"/>
    <lineage>
        <taxon>Bacteria</taxon>
        <taxon>Pseudomonadati</taxon>
        <taxon>Pseudomonadota</taxon>
        <taxon>Gammaproteobacteria</taxon>
        <taxon>Alteromonadales</taxon>
        <taxon>Alteromonadaceae</taxon>
        <taxon>Saccharobesus</taxon>
    </lineage>
</organism>
<keyword evidence="9" id="KW-0472">Membrane</keyword>
<dbReference type="PROSITE" id="PS52015">
    <property type="entry name" value="TONB_CTD"/>
    <property type="match status" value="1"/>
</dbReference>
<dbReference type="KEGG" id="cate:C2869_06715"/>
<dbReference type="GO" id="GO:0055085">
    <property type="term" value="P:transmembrane transport"/>
    <property type="evidence" value="ECO:0007669"/>
    <property type="project" value="InterPro"/>
</dbReference>
<evidence type="ECO:0000256" key="10">
    <source>
        <dbReference type="RuleBase" id="RU362123"/>
    </source>
</evidence>
<keyword evidence="4 10" id="KW-1003">Cell membrane</keyword>
<comment type="subcellular location">
    <subcellularLocation>
        <location evidence="1 10">Cell inner membrane</location>
        <topology evidence="1 10">Single-pass membrane protein</topology>
        <orientation evidence="1 10">Periplasmic side</orientation>
    </subcellularLocation>
</comment>
<dbReference type="PRINTS" id="PR01374">
    <property type="entry name" value="TONBPROTEIN"/>
</dbReference>
<keyword evidence="10" id="KW-0735">Signal-anchor</keyword>
<evidence type="ECO:0000256" key="3">
    <source>
        <dbReference type="ARBA" id="ARBA00022448"/>
    </source>
</evidence>
<feature type="domain" description="TonB C-terminal" evidence="12">
    <location>
        <begin position="18"/>
        <end position="115"/>
    </location>
</feature>
<feature type="chain" id="PRO_5015602349" description="Protein TonB" evidence="11">
    <location>
        <begin position="18"/>
        <end position="115"/>
    </location>
</feature>
<name>A0A2S0VPK3_9ALTE</name>
<dbReference type="Pfam" id="PF03544">
    <property type="entry name" value="TonB_C"/>
    <property type="match status" value="1"/>
</dbReference>
<keyword evidence="3 10" id="KW-0813">Transport</keyword>
<comment type="function">
    <text evidence="10">Interacts with outer membrane receptor proteins that carry out high-affinity binding and energy dependent uptake into the periplasmic space of specific substrates. It could act to transduce energy from the cytoplasmic membrane to specific energy-requiring processes in the outer membrane, resulting in the release into the periplasm of ligands bound by these outer membrane proteins.</text>
</comment>
<evidence type="ECO:0000256" key="11">
    <source>
        <dbReference type="SAM" id="SignalP"/>
    </source>
</evidence>